<dbReference type="eggNOG" id="arCOG02808">
    <property type="taxonomic scope" value="Archaea"/>
</dbReference>
<evidence type="ECO:0000259" key="3">
    <source>
        <dbReference type="Pfam" id="PF25213"/>
    </source>
</evidence>
<dbReference type="InterPro" id="IPR057527">
    <property type="entry name" value="HVO_A0261-like_N"/>
</dbReference>
<dbReference type="SUPFAM" id="SSF46785">
    <property type="entry name" value="Winged helix' DNA-binding domain"/>
    <property type="match status" value="1"/>
</dbReference>
<dbReference type="AlphaFoldDB" id="L0IB89"/>
<accession>L0IB89</accession>
<dbReference type="OrthoDB" id="330490at2157"/>
<evidence type="ECO:0000313" key="5">
    <source>
        <dbReference type="Proteomes" id="UP000010846"/>
    </source>
</evidence>
<reference evidence="4" key="1">
    <citation type="submission" date="2011-09" db="EMBL/GenBank/DDBJ databases">
        <title>Complete sequence of Halovivax ruber XH-70.</title>
        <authorList>
            <consortium name="US DOE Joint Genome Institute"/>
            <person name="Lucas S."/>
            <person name="Han J."/>
            <person name="Lapidus A."/>
            <person name="Cheng J.-F."/>
            <person name="Goodwin L."/>
            <person name="Pitluck S."/>
            <person name="Peters L."/>
            <person name="Mikhailova N."/>
            <person name="Davenport K."/>
            <person name="Detter J.C."/>
            <person name="Han C."/>
            <person name="Tapia R."/>
            <person name="Land M."/>
            <person name="Hauser L."/>
            <person name="Kyrpides N."/>
            <person name="Ivanova N."/>
            <person name="Pagani I."/>
            <person name="Sproer C."/>
            <person name="Anderson I."/>
            <person name="Woyke T."/>
        </authorList>
    </citation>
    <scope>NUCLEOTIDE SEQUENCE</scope>
    <source>
        <strain evidence="4">XH-70</strain>
    </source>
</reference>
<dbReference type="Proteomes" id="UP000010846">
    <property type="component" value="Chromosome"/>
</dbReference>
<gene>
    <name evidence="4" type="ordered locus">Halru_2223</name>
</gene>
<dbReference type="Pfam" id="PF08350">
    <property type="entry name" value="FilR1_middle"/>
    <property type="match status" value="1"/>
</dbReference>
<dbReference type="STRING" id="797302.Halru_2223"/>
<dbReference type="Pfam" id="PF25213">
    <property type="entry name" value="HVO_A0261_N"/>
    <property type="match status" value="1"/>
</dbReference>
<dbReference type="GeneID" id="14376731"/>
<feature type="compositionally biased region" description="Basic and acidic residues" evidence="1">
    <location>
        <begin position="1"/>
        <end position="12"/>
    </location>
</feature>
<evidence type="ECO:0000259" key="2">
    <source>
        <dbReference type="Pfam" id="PF08350"/>
    </source>
</evidence>
<evidence type="ECO:0000256" key="1">
    <source>
        <dbReference type="SAM" id="MobiDB-lite"/>
    </source>
</evidence>
<dbReference type="InterPro" id="IPR036388">
    <property type="entry name" value="WH-like_DNA-bd_sf"/>
</dbReference>
<organism evidence="4 5">
    <name type="scientific">Halovivax ruber (strain DSM 18193 / JCM 13892 / XH-70)</name>
    <dbReference type="NCBI Taxonomy" id="797302"/>
    <lineage>
        <taxon>Archaea</taxon>
        <taxon>Methanobacteriati</taxon>
        <taxon>Methanobacteriota</taxon>
        <taxon>Stenosarchaea group</taxon>
        <taxon>Halobacteria</taxon>
        <taxon>Halobacteriales</taxon>
        <taxon>Natrialbaceae</taxon>
        <taxon>Halovivax</taxon>
    </lineage>
</organism>
<dbReference type="HOGENOM" id="CLU_071220_0_1_2"/>
<dbReference type="RefSeq" id="WP_015301421.1">
    <property type="nucleotide sequence ID" value="NC_019964.1"/>
</dbReference>
<evidence type="ECO:0000313" key="4">
    <source>
        <dbReference type="EMBL" id="AGB16810.1"/>
    </source>
</evidence>
<name>L0IB89_HALRX</name>
<dbReference type="KEGG" id="hru:Halru_2223"/>
<protein>
    <submittedName>
        <fullName evidence="4">IclR-like transcriptional regulator</fullName>
    </submittedName>
</protein>
<keyword evidence="5" id="KW-1185">Reference proteome</keyword>
<proteinExistence type="predicted"/>
<sequence length="300" mass="33308">MTDHNEHRRDFTVADGGAKSATAGSDDTNDIETMHGNDGVPGAQPTENREFLLEVVRRAPLLRVLRAEPADASELAAQVDMSRSTVHRATDSLEKHDIIDGSDGAYELTGFGEVIAEQMESFGRRTATAVSLKQFLNSIDMNGNGITVEQFSDAKITRRKARQPHATIHRITELIRNSDRLRMFSTVISPVYVDVAYKEMMNGMEIKALFDREVVDLMLSEYPEKAYESIDTGNFEVYAHDGLPFEMFLFEDKIGMAAHNENGNAEVLIECGDPSAREWAENLYADQLADAEPLATSDIS</sequence>
<feature type="domain" description="HVO-A0261-like N-terminal" evidence="3">
    <location>
        <begin position="47"/>
        <end position="126"/>
    </location>
</feature>
<feature type="domain" description="Methanogenesis regulatory protein FilR1 middle" evidence="2">
    <location>
        <begin position="164"/>
        <end position="288"/>
    </location>
</feature>
<dbReference type="InterPro" id="IPR036390">
    <property type="entry name" value="WH_DNA-bd_sf"/>
</dbReference>
<dbReference type="InterPro" id="IPR011991">
    <property type="entry name" value="ArsR-like_HTH"/>
</dbReference>
<dbReference type="Gene3D" id="1.10.10.10">
    <property type="entry name" value="Winged helix-like DNA-binding domain superfamily/Winged helix DNA-binding domain"/>
    <property type="match status" value="1"/>
</dbReference>
<dbReference type="CDD" id="cd00090">
    <property type="entry name" value="HTH_ARSR"/>
    <property type="match status" value="1"/>
</dbReference>
<dbReference type="EMBL" id="CP003050">
    <property type="protein sequence ID" value="AGB16810.1"/>
    <property type="molecule type" value="Genomic_DNA"/>
</dbReference>
<feature type="region of interest" description="Disordered" evidence="1">
    <location>
        <begin position="1"/>
        <end position="31"/>
    </location>
</feature>
<dbReference type="InterPro" id="IPR013561">
    <property type="entry name" value="FilR1_middle_dom"/>
</dbReference>